<evidence type="ECO:0000256" key="5">
    <source>
        <dbReference type="NCBIfam" id="TIGR00065"/>
    </source>
</evidence>
<reference evidence="8 9" key="1">
    <citation type="submission" date="2022-01" db="EMBL/GenBank/DDBJ databases">
        <title>Whole genome-based taxonomy of the Shewanellaceae.</title>
        <authorList>
            <person name="Martin-Rodriguez A.J."/>
        </authorList>
    </citation>
    <scope>NUCLEOTIDE SEQUENCE [LARGE SCALE GENOMIC DNA]</scope>
    <source>
        <strain evidence="8 9">DSM 24955</strain>
    </source>
</reference>
<dbReference type="PANTHER" id="PTHR30314">
    <property type="entry name" value="CELL DIVISION PROTEIN FTSZ-RELATED"/>
    <property type="match status" value="1"/>
</dbReference>
<feature type="domain" description="Tubulin/FtsZ GTPase" evidence="6">
    <location>
        <begin position="13"/>
        <end position="206"/>
    </location>
</feature>
<dbReference type="InterPro" id="IPR024757">
    <property type="entry name" value="FtsZ_C"/>
</dbReference>
<dbReference type="InterPro" id="IPR000158">
    <property type="entry name" value="Cell_div_FtsZ"/>
</dbReference>
<dbReference type="PROSITE" id="PS01134">
    <property type="entry name" value="FTSZ_1"/>
    <property type="match status" value="1"/>
</dbReference>
<evidence type="ECO:0000256" key="2">
    <source>
        <dbReference type="ARBA" id="ARBA00022741"/>
    </source>
</evidence>
<dbReference type="GO" id="GO:0051301">
    <property type="term" value="P:cell division"/>
    <property type="evidence" value="ECO:0007669"/>
    <property type="project" value="UniProtKB-KW"/>
</dbReference>
<keyword evidence="9" id="KW-1185">Reference proteome</keyword>
<dbReference type="PRINTS" id="PR00423">
    <property type="entry name" value="CELLDVISFTSZ"/>
</dbReference>
<evidence type="ECO:0000313" key="9">
    <source>
        <dbReference type="Proteomes" id="UP001202134"/>
    </source>
</evidence>
<dbReference type="Pfam" id="PF00091">
    <property type="entry name" value="Tubulin"/>
    <property type="match status" value="1"/>
</dbReference>
<evidence type="ECO:0000256" key="3">
    <source>
        <dbReference type="ARBA" id="ARBA00023134"/>
    </source>
</evidence>
<comment type="subunit">
    <text evidence="4">Homodimer. Polymerizes to form a dynamic ring structure in a strictly GTP-dependent manner. Interacts directly with several other division proteins.</text>
</comment>
<dbReference type="SUPFAM" id="SSF52490">
    <property type="entry name" value="Tubulin nucleotide-binding domain-like"/>
    <property type="match status" value="1"/>
</dbReference>
<comment type="subcellular location">
    <subcellularLocation>
        <location evidence="4">Cytoplasm</location>
    </subcellularLocation>
    <text evidence="4">Assembles at midcell at the inner surface of the cytoplasmic membrane.</text>
</comment>
<dbReference type="RefSeq" id="WP_248955580.1">
    <property type="nucleotide sequence ID" value="NZ_JAKIKU010000004.1"/>
</dbReference>
<keyword evidence="4 8" id="KW-0132">Cell division</keyword>
<keyword evidence="4" id="KW-0717">Septation</keyword>
<sequence>MYDLIPTASKAPCITVFGVGGCGCNTINQLSQSTLNDNIKLIAVNTDAQSLAISQCDTQLQIGTETTKGLGAGADPEKGFEAAQESEQTIKEIVELADVIFITGGMGGGTGTGAIPFIASIAVQLNKPFVAVVTTPFEFEGHQRNQLAHAGVENLMQQASSVIVLPNDKLAKTLDKKITLVNAFFESNRILQDVLQGLTATISQSGLINIDLNDFITVVNHQGRAAMGVARKSEGQDLTHTINNALNNPLLEEVDFSRAKGAIVSVMATEDIELSQYNAIGELLQQQLDPSAMVIIGLTIIPDLSCELELMIIATGIDSDAIEESKTPTKQGSSSAEDVTKTVIIHSDSSTNIIDKSRNNTKVNRIDSNANNARFDTSELFCLQDFLVEKSRKEEQKEIAGLDLDSPTCIRWGAKVIGDT</sequence>
<proteinExistence type="inferred from homology"/>
<dbReference type="CDD" id="cd02201">
    <property type="entry name" value="FtsZ_type1"/>
    <property type="match status" value="1"/>
</dbReference>
<gene>
    <name evidence="4 8" type="primary">ftsZ</name>
    <name evidence="8" type="ORF">L2737_09580</name>
</gene>
<keyword evidence="4" id="KW-0963">Cytoplasm</keyword>
<dbReference type="InterPro" id="IPR036525">
    <property type="entry name" value="Tubulin/FtsZ_GTPase_sf"/>
</dbReference>
<dbReference type="HAMAP" id="MF_00909">
    <property type="entry name" value="FtsZ"/>
    <property type="match status" value="1"/>
</dbReference>
<feature type="binding site" evidence="4">
    <location>
        <begin position="109"/>
        <end position="111"/>
    </location>
    <ligand>
        <name>GTP</name>
        <dbReference type="ChEBI" id="CHEBI:37565"/>
    </ligand>
</feature>
<keyword evidence="3 4" id="KW-0342">GTP-binding</keyword>
<comment type="similarity">
    <text evidence="1 4">Belongs to the FtsZ family.</text>
</comment>
<keyword evidence="2 4" id="KW-0547">Nucleotide-binding</keyword>
<organism evidence="8 9">
    <name type="scientific">Shewanella electrodiphila</name>
    <dbReference type="NCBI Taxonomy" id="934143"/>
    <lineage>
        <taxon>Bacteria</taxon>
        <taxon>Pseudomonadati</taxon>
        <taxon>Pseudomonadota</taxon>
        <taxon>Gammaproteobacteria</taxon>
        <taxon>Alteromonadales</taxon>
        <taxon>Shewanellaceae</taxon>
        <taxon>Shewanella</taxon>
    </lineage>
</organism>
<dbReference type="Pfam" id="PF12327">
    <property type="entry name" value="FtsZ_C"/>
    <property type="match status" value="1"/>
</dbReference>
<keyword evidence="4" id="KW-0131">Cell cycle</keyword>
<comment type="caution">
    <text evidence="4">Lacks conserved residue(s) required for the propagation of feature annotation.</text>
</comment>
<dbReference type="Proteomes" id="UP001202134">
    <property type="component" value="Unassembled WGS sequence"/>
</dbReference>
<feature type="binding site" evidence="4">
    <location>
        <position position="144"/>
    </location>
    <ligand>
        <name>GTP</name>
        <dbReference type="ChEBI" id="CHEBI:37565"/>
    </ligand>
</feature>
<dbReference type="Gene3D" id="3.40.50.1440">
    <property type="entry name" value="Tubulin/FtsZ, GTPase domain"/>
    <property type="match status" value="1"/>
</dbReference>
<accession>A0ABT0KQD4</accession>
<evidence type="ECO:0000256" key="1">
    <source>
        <dbReference type="ARBA" id="ARBA00009690"/>
    </source>
</evidence>
<protein>
    <recommendedName>
        <fullName evidence="4 5">Cell division protein FtsZ</fullName>
    </recommendedName>
</protein>
<evidence type="ECO:0000313" key="8">
    <source>
        <dbReference type="EMBL" id="MCL1045575.1"/>
    </source>
</evidence>
<dbReference type="InterPro" id="IPR008280">
    <property type="entry name" value="Tub_FtsZ_C"/>
</dbReference>
<dbReference type="InterPro" id="IPR018316">
    <property type="entry name" value="Tubulin/FtsZ_2-layer-sand-dom"/>
</dbReference>
<comment type="caution">
    <text evidence="8">The sequence shown here is derived from an EMBL/GenBank/DDBJ whole genome shotgun (WGS) entry which is preliminary data.</text>
</comment>
<dbReference type="InterPro" id="IPR003008">
    <property type="entry name" value="Tubulin_FtsZ_GTPase"/>
</dbReference>
<feature type="binding site" evidence="4">
    <location>
        <position position="140"/>
    </location>
    <ligand>
        <name>GTP</name>
        <dbReference type="ChEBI" id="CHEBI:37565"/>
    </ligand>
</feature>
<name>A0ABT0KQD4_9GAMM</name>
<dbReference type="PANTHER" id="PTHR30314:SF3">
    <property type="entry name" value="MITOCHONDRIAL DIVISION PROTEIN FSZA"/>
    <property type="match status" value="1"/>
</dbReference>
<dbReference type="SUPFAM" id="SSF55307">
    <property type="entry name" value="Tubulin C-terminal domain-like"/>
    <property type="match status" value="1"/>
</dbReference>
<dbReference type="InterPro" id="IPR020805">
    <property type="entry name" value="Cell_div_FtsZ_CS"/>
</dbReference>
<dbReference type="InterPro" id="IPR045061">
    <property type="entry name" value="FtsZ/CetZ"/>
</dbReference>
<evidence type="ECO:0000256" key="4">
    <source>
        <dbReference type="HAMAP-Rule" id="MF_00909"/>
    </source>
</evidence>
<dbReference type="NCBIfam" id="TIGR00065">
    <property type="entry name" value="ftsZ"/>
    <property type="match status" value="1"/>
</dbReference>
<dbReference type="SMART" id="SM00865">
    <property type="entry name" value="Tubulin_C"/>
    <property type="match status" value="1"/>
</dbReference>
<dbReference type="SMART" id="SM00864">
    <property type="entry name" value="Tubulin"/>
    <property type="match status" value="1"/>
</dbReference>
<evidence type="ECO:0000259" key="6">
    <source>
        <dbReference type="SMART" id="SM00864"/>
    </source>
</evidence>
<dbReference type="EMBL" id="JAKIKU010000004">
    <property type="protein sequence ID" value="MCL1045575.1"/>
    <property type="molecule type" value="Genomic_DNA"/>
</dbReference>
<evidence type="ECO:0000259" key="7">
    <source>
        <dbReference type="SMART" id="SM00865"/>
    </source>
</evidence>
<comment type="function">
    <text evidence="4">Essential cell division protein that forms a contractile ring structure (Z ring) at the future cell division site. The regulation of the ring assembly controls the timing and the location of cell division. One of the functions of the FtsZ ring is to recruit other cell division proteins to the septum to produce a new cell wall between the dividing cells. Binds GTP and shows GTPase activity.</text>
</comment>
<feature type="binding site" evidence="4">
    <location>
        <position position="188"/>
    </location>
    <ligand>
        <name>GTP</name>
        <dbReference type="ChEBI" id="CHEBI:37565"/>
    </ligand>
</feature>
<feature type="domain" description="Tubulin/FtsZ 2-layer sandwich" evidence="7">
    <location>
        <begin position="208"/>
        <end position="326"/>
    </location>
</feature>